<evidence type="ECO:0000313" key="4">
    <source>
        <dbReference type="Proteomes" id="UP001143981"/>
    </source>
</evidence>
<sequence length="389" mass="39981">MRTLSQVVDQLSQRQPDDRGTRAAASGDGEPAATETRKRARAEGEEGNREDSGEGSGVRLPDATRKGPVDGSAESQGSDAMDETDTAGLEASHDPSPPSPGRPGDAEGGAGGRGDTAATEKTQAAADPGEDMDAELPPAAAAAAAAAAEETNGQAEGQMLQIRELEGRISYSLHTFDEAPFTIQRIAELLAWPDRHYRSVLKFLRAIERVVYVTSTVEEFPTAIQGRTSDDTGDDEYPIAADAIEQEEGAPSATPPLSSFLAPTGSTTATVTGAGDSATVRPTVSAVGQPASATGRKGWALGASAPVPVSSMVPAMDIPPLDASDTGILHIRRSLADDRDALRTKIQSSVDVAVPVCIDEPDGTNGKIAVVPVHPNGAGSPDASADPSS</sequence>
<evidence type="ECO:0000256" key="2">
    <source>
        <dbReference type="SAM" id="MobiDB-lite"/>
    </source>
</evidence>
<dbReference type="Pfam" id="PF09184">
    <property type="entry name" value="PPP4R2"/>
    <property type="match status" value="1"/>
</dbReference>
<dbReference type="GO" id="GO:0005634">
    <property type="term" value="C:nucleus"/>
    <property type="evidence" value="ECO:0007669"/>
    <property type="project" value="TreeGrafter"/>
</dbReference>
<dbReference type="AlphaFoldDB" id="A0A9W7YBM6"/>
<dbReference type="OrthoDB" id="341898at2759"/>
<keyword evidence="4" id="KW-1185">Reference proteome</keyword>
<organism evidence="3 4">
    <name type="scientific">Coemansia biformis</name>
    <dbReference type="NCBI Taxonomy" id="1286918"/>
    <lineage>
        <taxon>Eukaryota</taxon>
        <taxon>Fungi</taxon>
        <taxon>Fungi incertae sedis</taxon>
        <taxon>Zoopagomycota</taxon>
        <taxon>Kickxellomycotina</taxon>
        <taxon>Kickxellomycetes</taxon>
        <taxon>Kickxellales</taxon>
        <taxon>Kickxellaceae</taxon>
        <taxon>Coemansia</taxon>
    </lineage>
</organism>
<reference evidence="3" key="1">
    <citation type="submission" date="2022-07" db="EMBL/GenBank/DDBJ databases">
        <title>Phylogenomic reconstructions and comparative analyses of Kickxellomycotina fungi.</title>
        <authorList>
            <person name="Reynolds N.K."/>
            <person name="Stajich J.E."/>
            <person name="Barry K."/>
            <person name="Grigoriev I.V."/>
            <person name="Crous P."/>
            <person name="Smith M.E."/>
        </authorList>
    </citation>
    <scope>NUCLEOTIDE SEQUENCE</scope>
    <source>
        <strain evidence="3">BCRC 34381</strain>
    </source>
</reference>
<feature type="compositionally biased region" description="Basic and acidic residues" evidence="2">
    <location>
        <begin position="35"/>
        <end position="52"/>
    </location>
</feature>
<dbReference type="InterPro" id="IPR015267">
    <property type="entry name" value="PPP4R2"/>
</dbReference>
<dbReference type="Proteomes" id="UP001143981">
    <property type="component" value="Unassembled WGS sequence"/>
</dbReference>
<accession>A0A9W7YBM6</accession>
<evidence type="ECO:0000313" key="3">
    <source>
        <dbReference type="EMBL" id="KAJ1728398.1"/>
    </source>
</evidence>
<feature type="region of interest" description="Disordered" evidence="2">
    <location>
        <begin position="247"/>
        <end position="277"/>
    </location>
</feature>
<gene>
    <name evidence="3" type="ORF">LPJ61_004050</name>
</gene>
<dbReference type="GO" id="GO:0030289">
    <property type="term" value="C:protein phosphatase 4 complex"/>
    <property type="evidence" value="ECO:0007669"/>
    <property type="project" value="InterPro"/>
</dbReference>
<proteinExistence type="inferred from homology"/>
<dbReference type="PANTHER" id="PTHR16487">
    <property type="entry name" value="PPP4R2-RELATED PROTEIN"/>
    <property type="match status" value="1"/>
</dbReference>
<evidence type="ECO:0008006" key="5">
    <source>
        <dbReference type="Google" id="ProtNLM"/>
    </source>
</evidence>
<protein>
    <recommendedName>
        <fullName evidence="5">PPP4R2-domain-containing protein</fullName>
    </recommendedName>
</protein>
<comment type="caution">
    <text evidence="3">The sequence shown here is derived from an EMBL/GenBank/DDBJ whole genome shotgun (WGS) entry which is preliminary data.</text>
</comment>
<dbReference type="GO" id="GO:0019888">
    <property type="term" value="F:protein phosphatase regulator activity"/>
    <property type="evidence" value="ECO:0007669"/>
    <property type="project" value="InterPro"/>
</dbReference>
<feature type="compositionally biased region" description="Low complexity" evidence="2">
    <location>
        <begin position="139"/>
        <end position="148"/>
    </location>
</feature>
<dbReference type="PANTHER" id="PTHR16487:SF0">
    <property type="entry name" value="PROTEIN PHOSPHATASE 4 REGULATORY SUBUNIT 2-RELATED"/>
    <property type="match status" value="1"/>
</dbReference>
<name>A0A9W7YBM6_9FUNG</name>
<feature type="compositionally biased region" description="Polar residues" evidence="2">
    <location>
        <begin position="1"/>
        <end position="14"/>
    </location>
</feature>
<evidence type="ECO:0000256" key="1">
    <source>
        <dbReference type="ARBA" id="ARBA00009207"/>
    </source>
</evidence>
<feature type="region of interest" description="Disordered" evidence="2">
    <location>
        <begin position="1"/>
        <end position="152"/>
    </location>
</feature>
<dbReference type="EMBL" id="JANBOI010000826">
    <property type="protein sequence ID" value="KAJ1728398.1"/>
    <property type="molecule type" value="Genomic_DNA"/>
</dbReference>
<comment type="similarity">
    <text evidence="1">Belongs to the PPP4R2 family.</text>
</comment>
<feature type="compositionally biased region" description="Low complexity" evidence="2">
    <location>
        <begin position="264"/>
        <end position="277"/>
    </location>
</feature>
<dbReference type="GO" id="GO:0005737">
    <property type="term" value="C:cytoplasm"/>
    <property type="evidence" value="ECO:0007669"/>
    <property type="project" value="TreeGrafter"/>
</dbReference>